<feature type="compositionally biased region" description="Basic and acidic residues" evidence="4">
    <location>
        <begin position="68"/>
        <end position="79"/>
    </location>
</feature>
<evidence type="ECO:0000256" key="4">
    <source>
        <dbReference type="SAM" id="MobiDB-lite"/>
    </source>
</evidence>
<dbReference type="OMA" id="CGKQSKD"/>
<name>K1X5I4_MARBU</name>
<dbReference type="HOGENOM" id="CLU_133420_0_0_1"/>
<evidence type="ECO:0000313" key="6">
    <source>
        <dbReference type="Proteomes" id="UP000006753"/>
    </source>
</evidence>
<keyword evidence="6" id="KW-1185">Reference proteome</keyword>
<dbReference type="GeneID" id="18761849"/>
<dbReference type="InParanoid" id="K1X5I4"/>
<feature type="region of interest" description="Disordered" evidence="4">
    <location>
        <begin position="1"/>
        <end position="130"/>
    </location>
</feature>
<feature type="compositionally biased region" description="Basic and acidic residues" evidence="4">
    <location>
        <begin position="110"/>
        <end position="121"/>
    </location>
</feature>
<gene>
    <name evidence="5" type="ORF">MBM_05914</name>
</gene>
<dbReference type="EMBL" id="JH921440">
    <property type="protein sequence ID" value="EKD15903.1"/>
    <property type="molecule type" value="Genomic_DNA"/>
</dbReference>
<dbReference type="KEGG" id="mbe:MBM_05914"/>
<dbReference type="InterPro" id="IPR031632">
    <property type="entry name" value="SVIP"/>
</dbReference>
<evidence type="ECO:0000313" key="5">
    <source>
        <dbReference type="EMBL" id="EKD15903.1"/>
    </source>
</evidence>
<organism evidence="5 6">
    <name type="scientific">Marssonina brunnea f. sp. multigermtubi (strain MB_m1)</name>
    <name type="common">Marssonina leaf spot fungus</name>
    <dbReference type="NCBI Taxonomy" id="1072389"/>
    <lineage>
        <taxon>Eukaryota</taxon>
        <taxon>Fungi</taxon>
        <taxon>Dikarya</taxon>
        <taxon>Ascomycota</taxon>
        <taxon>Pezizomycotina</taxon>
        <taxon>Leotiomycetes</taxon>
        <taxon>Helotiales</taxon>
        <taxon>Drepanopezizaceae</taxon>
        <taxon>Drepanopeziza</taxon>
    </lineage>
</organism>
<protein>
    <submittedName>
        <fullName evidence="5">Uncharacterized protein</fullName>
    </submittedName>
</protein>
<keyword evidence="3" id="KW-0449">Lipoprotein</keyword>
<dbReference type="Proteomes" id="UP000006753">
    <property type="component" value="Unassembled WGS sequence"/>
</dbReference>
<reference evidence="5 6" key="1">
    <citation type="journal article" date="2012" name="BMC Genomics">
        <title>Sequencing the genome of Marssonina brunnea reveals fungus-poplar co-evolution.</title>
        <authorList>
            <person name="Zhu S."/>
            <person name="Cao Y.-Z."/>
            <person name="Jiang C."/>
            <person name="Tan B.-Y."/>
            <person name="Wang Z."/>
            <person name="Feng S."/>
            <person name="Zhang L."/>
            <person name="Su X.-H."/>
            <person name="Brejova B."/>
            <person name="Vinar T."/>
            <person name="Xu M."/>
            <person name="Wang M.-X."/>
            <person name="Zhang S.-G."/>
            <person name="Huang M.-R."/>
            <person name="Wu R."/>
            <person name="Zhou Y."/>
        </authorList>
    </citation>
    <scope>NUCLEOTIDE SEQUENCE [LARGE SCALE GENOMIC DNA]</scope>
    <source>
        <strain evidence="5 6">MB_m1</strain>
    </source>
</reference>
<feature type="compositionally biased region" description="Low complexity" evidence="4">
    <location>
        <begin position="52"/>
        <end position="65"/>
    </location>
</feature>
<accession>K1X5I4</accession>
<dbReference type="RefSeq" id="XP_007293803.1">
    <property type="nucleotide sequence ID" value="XM_007293741.1"/>
</dbReference>
<evidence type="ECO:0000256" key="1">
    <source>
        <dbReference type="ARBA" id="ARBA00022707"/>
    </source>
</evidence>
<sequence>MGNLCGKESPSPSDAFAKPGRTVGSAPPPNQNTTAALPKKVQVGGPPRTLGSNPSPNPHQSSSNSTQEDARRKAAEAAEARANAQKPKGKLGAQLLEQKKQTQSQTLDALSRDERRARDADAAADTRAYN</sequence>
<keyword evidence="2" id="KW-0564">Palmitate</keyword>
<dbReference type="eggNOG" id="ENOG502ST5U">
    <property type="taxonomic scope" value="Eukaryota"/>
</dbReference>
<proteinExistence type="predicted"/>
<dbReference type="OrthoDB" id="5415072at2759"/>
<evidence type="ECO:0000256" key="3">
    <source>
        <dbReference type="ARBA" id="ARBA00023288"/>
    </source>
</evidence>
<evidence type="ECO:0000256" key="2">
    <source>
        <dbReference type="ARBA" id="ARBA00023139"/>
    </source>
</evidence>
<dbReference type="AlphaFoldDB" id="K1X5I4"/>
<dbReference type="Pfam" id="PF15811">
    <property type="entry name" value="SVIP"/>
    <property type="match status" value="1"/>
</dbReference>
<keyword evidence="1" id="KW-0519">Myristate</keyword>